<feature type="signal peptide" evidence="1">
    <location>
        <begin position="1"/>
        <end position="24"/>
    </location>
</feature>
<name>K2QMA2_9FLAO</name>
<dbReference type="AlphaFoldDB" id="K2QMA2"/>
<dbReference type="OrthoDB" id="1522765at2"/>
<comment type="caution">
    <text evidence="3">The sequence shown here is derived from an EMBL/GenBank/DDBJ whole genome shotgun (WGS) entry which is preliminary data.</text>
</comment>
<dbReference type="eggNOG" id="COG1680">
    <property type="taxonomic scope" value="Bacteria"/>
</dbReference>
<proteinExistence type="predicted"/>
<protein>
    <submittedName>
        <fullName evidence="3">Beta-lactamase</fullName>
    </submittedName>
</protein>
<dbReference type="RefSeq" id="WP_008990578.1">
    <property type="nucleotide sequence ID" value="NZ_AMSG01000003.1"/>
</dbReference>
<feature type="domain" description="Beta-lactamase-related" evidence="2">
    <location>
        <begin position="46"/>
        <end position="402"/>
    </location>
</feature>
<evidence type="ECO:0000256" key="1">
    <source>
        <dbReference type="SAM" id="SignalP"/>
    </source>
</evidence>
<dbReference type="PANTHER" id="PTHR43283:SF3">
    <property type="entry name" value="BETA-LACTAMASE FAMILY PROTEIN (AFU_ORTHOLOGUE AFUA_5G07500)"/>
    <property type="match status" value="1"/>
</dbReference>
<evidence type="ECO:0000313" key="4">
    <source>
        <dbReference type="Proteomes" id="UP000007364"/>
    </source>
</evidence>
<dbReference type="Gene3D" id="3.40.710.10">
    <property type="entry name" value="DD-peptidase/beta-lactamase superfamily"/>
    <property type="match status" value="1"/>
</dbReference>
<gene>
    <name evidence="3" type="ORF">I215_03525</name>
</gene>
<keyword evidence="4" id="KW-1185">Reference proteome</keyword>
<dbReference type="SUPFAM" id="SSF56601">
    <property type="entry name" value="beta-lactamase/transpeptidase-like"/>
    <property type="match status" value="1"/>
</dbReference>
<organism evidence="3 4">
    <name type="scientific">Galbibacter marinus</name>
    <dbReference type="NCBI Taxonomy" id="555500"/>
    <lineage>
        <taxon>Bacteria</taxon>
        <taxon>Pseudomonadati</taxon>
        <taxon>Bacteroidota</taxon>
        <taxon>Flavobacteriia</taxon>
        <taxon>Flavobacteriales</taxon>
        <taxon>Flavobacteriaceae</taxon>
        <taxon>Galbibacter</taxon>
    </lineage>
</organism>
<dbReference type="Pfam" id="PF00144">
    <property type="entry name" value="Beta-lactamase"/>
    <property type="match status" value="1"/>
</dbReference>
<dbReference type="EMBL" id="AMSG01000003">
    <property type="protein sequence ID" value="EKF55982.1"/>
    <property type="molecule type" value="Genomic_DNA"/>
</dbReference>
<dbReference type="PANTHER" id="PTHR43283">
    <property type="entry name" value="BETA-LACTAMASE-RELATED"/>
    <property type="match status" value="1"/>
</dbReference>
<dbReference type="InterPro" id="IPR001466">
    <property type="entry name" value="Beta-lactam-related"/>
</dbReference>
<accession>K2QMA2</accession>
<dbReference type="InterPro" id="IPR050789">
    <property type="entry name" value="Diverse_Enzym_Activities"/>
</dbReference>
<feature type="chain" id="PRO_5003863302" evidence="1">
    <location>
        <begin position="25"/>
        <end position="425"/>
    </location>
</feature>
<reference evidence="3 4" key="1">
    <citation type="journal article" date="2012" name="J. Bacteriol.">
        <title>Genome Sequence of Galbibacter marinum Type Strain ck-I2-15.</title>
        <authorList>
            <person name="Lai Q."/>
            <person name="Li C."/>
            <person name="Shao Z."/>
        </authorList>
    </citation>
    <scope>NUCLEOTIDE SEQUENCE [LARGE SCALE GENOMIC DNA]</scope>
    <source>
        <strain evidence="4">ck-I2-15</strain>
    </source>
</reference>
<dbReference type="MEROPS" id="S12.950"/>
<evidence type="ECO:0000259" key="2">
    <source>
        <dbReference type="Pfam" id="PF00144"/>
    </source>
</evidence>
<dbReference type="InterPro" id="IPR012338">
    <property type="entry name" value="Beta-lactam/transpept-like"/>
</dbReference>
<keyword evidence="1" id="KW-0732">Signal</keyword>
<dbReference type="Proteomes" id="UP000007364">
    <property type="component" value="Unassembled WGS sequence"/>
</dbReference>
<dbReference type="STRING" id="555500.I215_03525"/>
<sequence>MKLQKKLYALVLLLAILSQSNIYAQSFTETQPEKLGFSSERLDYLTKTFEGFVEDDALPGSVILVARKGEIAYYKAFGKRDIEQNDQMEKSDIFRIASQTKATVSVGIMILQERGLLTISEPVGKYIPEFNKTTVAVADQDGGYTIEPANRAITVRDLLTHTAGVGYGNGVAADKWKEAGIQGWYFADRKEPILETVKRMAKLPFDAQPGERFVYGYSTDILGALIEVVSGEDLNEFLSENLFQPLGMKDTHFYLPKDKKDRLTVVYSATETGIEKAPNPGTMIGQGAYLKGPRVSYSGGAGLLSTVYDYGRFLQMMLNKGELDGTRILSRKSVELMTVDHIANIKFPWENGTGFGLGFSIVKELGTRGTMGSVGEYGWGGAYHSSYWVDPSEDMLVVYLTQVIPTKISEDHQKLPVLIYQAIVD</sequence>
<dbReference type="PATRIC" id="fig|555500.3.peg.732"/>
<evidence type="ECO:0000313" key="3">
    <source>
        <dbReference type="EMBL" id="EKF55982.1"/>
    </source>
</evidence>